<dbReference type="Pfam" id="PF00326">
    <property type="entry name" value="Peptidase_S9"/>
    <property type="match status" value="1"/>
</dbReference>
<dbReference type="SUPFAM" id="SSF82171">
    <property type="entry name" value="DPP6 N-terminal domain-like"/>
    <property type="match status" value="1"/>
</dbReference>
<keyword evidence="1" id="KW-0645">Protease</keyword>
<dbReference type="GO" id="GO:0006508">
    <property type="term" value="P:proteolysis"/>
    <property type="evidence" value="ECO:0007669"/>
    <property type="project" value="UniProtKB-KW"/>
</dbReference>
<dbReference type="InterPro" id="IPR001375">
    <property type="entry name" value="Peptidase_S9_cat"/>
</dbReference>
<sequence length="817" mass="91085">MHHYAHLSRYLLILLFCLVMNDSAFSQGGTRYQLPPKVFIDLIDAPPTPTVSLSPRNDVMLIMERPSLIPISELAAPEYRLAGLRLNPLTNARSRAMYFTKFVIKVLESGKEMAITGLPSDARLGMPHWSPDGKHFAFTLTRAHGVELWIAEVSTGAAKKLLDAQLNDIYGTTFVWLPDSKSLIAKLVSDKRGAMPTAPTVPSGPVVQETSGKTAAAPTFQDLLKNEHDEALFEYFLASKLVRVSLSGSITPLTKEGLITSIQPSPNGKYLLVESLHRPFSYLVPASRFPQKIEVIDLTGKLVKEIADLPLAEDIPLGRDAVRKGVNACTWRPDAPATLYWSEAQDEGNPKVKADVRDKLFMLSEPFSGKPQELLGLGYRYQNVLWSDRGFALVNETWWSTRRIRTWKINTASTPALPELLFDRSFEDRYTDPGTPVMKTLPNGRSVLHLADNGQSLLLIGDGASPEGDKPFIDKFTLSSKRSQRLWQSEAPYYEYPVEVLDDNGTVILTSRESQTEPPNYFIRNLSKNTLTPLTAFPHPAPALAKIQKELIKYKREDGVELSATLYLPEGYTPDKGPLPMLMWAYPREFKSAQAASQVVGSPYRFSRINWGSPLFWLTQGYAILDGPTMPIVGEGGKEPNDTYVEQLVASAKAAVEEVVRRGVADRKRIAIGGHSYGAFMTANLLAHSDLFCAGIARSGAYNRTLTPFGFQNEERTLWQAPDTYIKMSPFMHADKINEPILLIHGEADNNQGTFPLQSERLFNALKGLGKTARFVLLPLESHGYQARESVLHMLYEMHQWLEKYVKQANTNTSLAD</sequence>
<dbReference type="Proteomes" id="UP000266389">
    <property type="component" value="Unassembled WGS sequence"/>
</dbReference>
<feature type="domain" description="Peptidase S9 prolyl oligopeptidase catalytic" evidence="5">
    <location>
        <begin position="653"/>
        <end position="807"/>
    </location>
</feature>
<evidence type="ECO:0000256" key="2">
    <source>
        <dbReference type="ARBA" id="ARBA00022801"/>
    </source>
</evidence>
<dbReference type="PANTHER" id="PTHR42776:SF28">
    <property type="entry name" value="GLUTAMYL ENDOPEPTIDASE, CHLOROPLASTIC-RELATED"/>
    <property type="match status" value="1"/>
</dbReference>
<keyword evidence="3" id="KW-0720">Serine protease</keyword>
<comment type="caution">
    <text evidence="6">The sequence shown here is derived from an EMBL/GenBank/DDBJ whole genome shotgun (WGS) entry which is preliminary data.</text>
</comment>
<evidence type="ECO:0000256" key="1">
    <source>
        <dbReference type="ARBA" id="ARBA00022670"/>
    </source>
</evidence>
<organism evidence="6 7">
    <name type="scientific">Candidatus Thermochlorobacter aerophilus</name>
    <dbReference type="NCBI Taxonomy" id="1868324"/>
    <lineage>
        <taxon>Bacteria</taxon>
        <taxon>Pseudomonadati</taxon>
        <taxon>Chlorobiota</taxon>
        <taxon>Chlorobiia</taxon>
        <taxon>Chlorobiales</taxon>
        <taxon>Candidatus Thermochlorobacteriaceae</taxon>
        <taxon>Candidatus Thermochlorobacter</taxon>
    </lineage>
</organism>
<keyword evidence="4" id="KW-0809">Transit peptide</keyword>
<name>A0A395LXY9_9BACT</name>
<reference evidence="6 7" key="1">
    <citation type="journal article" date="2011" name="ISME J.">
        <title>Community ecology of hot spring cyanobacterial mats: predominant populations and their functional potential.</title>
        <authorList>
            <person name="Klatt C.G."/>
            <person name="Wood J.M."/>
            <person name="Rusch D.B."/>
            <person name="Bateson M.M."/>
            <person name="Hamamura N."/>
            <person name="Heidelberg J.F."/>
            <person name="Grossman A.R."/>
            <person name="Bhaya D."/>
            <person name="Cohan F.M."/>
            <person name="Kuhl M."/>
            <person name="Bryant D.A."/>
            <person name="Ward D.M."/>
        </authorList>
    </citation>
    <scope>NUCLEOTIDE SEQUENCE [LARGE SCALE GENOMIC DNA]</scope>
    <source>
        <strain evidence="6">OS</strain>
    </source>
</reference>
<dbReference type="AlphaFoldDB" id="A0A395LXY9"/>
<evidence type="ECO:0000313" key="6">
    <source>
        <dbReference type="EMBL" id="RFM23416.1"/>
    </source>
</evidence>
<dbReference type="EMBL" id="PHFL01000065">
    <property type="protein sequence ID" value="RFM23416.1"/>
    <property type="molecule type" value="Genomic_DNA"/>
</dbReference>
<dbReference type="Gene3D" id="3.40.50.1820">
    <property type="entry name" value="alpha/beta hydrolase"/>
    <property type="match status" value="1"/>
</dbReference>
<dbReference type="GO" id="GO:0004252">
    <property type="term" value="F:serine-type endopeptidase activity"/>
    <property type="evidence" value="ECO:0007669"/>
    <property type="project" value="TreeGrafter"/>
</dbReference>
<dbReference type="InterPro" id="IPR011659">
    <property type="entry name" value="WD40"/>
</dbReference>
<evidence type="ECO:0000256" key="4">
    <source>
        <dbReference type="ARBA" id="ARBA00022946"/>
    </source>
</evidence>
<dbReference type="PANTHER" id="PTHR42776">
    <property type="entry name" value="SERINE PEPTIDASE S9 FAMILY MEMBER"/>
    <property type="match status" value="1"/>
</dbReference>
<evidence type="ECO:0000256" key="3">
    <source>
        <dbReference type="ARBA" id="ARBA00022825"/>
    </source>
</evidence>
<dbReference type="Gene3D" id="2.120.10.30">
    <property type="entry name" value="TolB, C-terminal domain"/>
    <property type="match status" value="1"/>
</dbReference>
<dbReference type="InterPro" id="IPR011042">
    <property type="entry name" value="6-blade_b-propeller_TolB-like"/>
</dbReference>
<evidence type="ECO:0000313" key="7">
    <source>
        <dbReference type="Proteomes" id="UP000266389"/>
    </source>
</evidence>
<keyword evidence="2" id="KW-0378">Hydrolase</keyword>
<accession>A0A395LXY9</accession>
<dbReference type="Pfam" id="PF07676">
    <property type="entry name" value="PD40"/>
    <property type="match status" value="1"/>
</dbReference>
<evidence type="ECO:0000259" key="5">
    <source>
        <dbReference type="Pfam" id="PF00326"/>
    </source>
</evidence>
<gene>
    <name evidence="6" type="ORF">D0433_10805</name>
</gene>
<dbReference type="FunFam" id="3.40.50.1820:FF:000049">
    <property type="entry name" value="probable glutamyl endopeptidase, chloroplastic"/>
    <property type="match status" value="1"/>
</dbReference>
<protein>
    <submittedName>
        <fullName evidence="6">S9 family peptidase</fullName>
    </submittedName>
</protein>
<proteinExistence type="predicted"/>
<dbReference type="SUPFAM" id="SSF53474">
    <property type="entry name" value="alpha/beta-Hydrolases"/>
    <property type="match status" value="1"/>
</dbReference>
<dbReference type="InterPro" id="IPR029058">
    <property type="entry name" value="AB_hydrolase_fold"/>
</dbReference>